<evidence type="ECO:0000259" key="6">
    <source>
        <dbReference type="Pfam" id="PF08281"/>
    </source>
</evidence>
<dbReference type="Proteomes" id="UP000002139">
    <property type="component" value="Chromosome"/>
</dbReference>
<dbReference type="PANTHER" id="PTHR43133:SF8">
    <property type="entry name" value="RNA POLYMERASE SIGMA FACTOR HI_1459-RELATED"/>
    <property type="match status" value="1"/>
</dbReference>
<feature type="compositionally biased region" description="Basic and acidic residues" evidence="5">
    <location>
        <begin position="386"/>
        <end position="417"/>
    </location>
</feature>
<dbReference type="SUPFAM" id="SSF88659">
    <property type="entry name" value="Sigma3 and sigma4 domains of RNA polymerase sigma factors"/>
    <property type="match status" value="1"/>
</dbReference>
<organism evidence="7 8">
    <name type="scientific">Sorangium cellulosum (strain So ce56)</name>
    <name type="common">Polyangium cellulosum (strain So ce56)</name>
    <dbReference type="NCBI Taxonomy" id="448385"/>
    <lineage>
        <taxon>Bacteria</taxon>
        <taxon>Pseudomonadati</taxon>
        <taxon>Myxococcota</taxon>
        <taxon>Polyangia</taxon>
        <taxon>Polyangiales</taxon>
        <taxon>Polyangiaceae</taxon>
        <taxon>Sorangium</taxon>
    </lineage>
</organism>
<evidence type="ECO:0000256" key="4">
    <source>
        <dbReference type="ARBA" id="ARBA00023163"/>
    </source>
</evidence>
<accession>A9FSC3</accession>
<keyword evidence="3" id="KW-0238">DNA-binding</keyword>
<dbReference type="InterPro" id="IPR013249">
    <property type="entry name" value="RNA_pol_sigma70_r4_t2"/>
</dbReference>
<dbReference type="GO" id="GO:0016987">
    <property type="term" value="F:sigma factor activity"/>
    <property type="evidence" value="ECO:0007669"/>
    <property type="project" value="UniProtKB-KW"/>
</dbReference>
<keyword evidence="4" id="KW-0804">Transcription</keyword>
<evidence type="ECO:0000256" key="1">
    <source>
        <dbReference type="ARBA" id="ARBA00023015"/>
    </source>
</evidence>
<name>A9FSC3_SORC5</name>
<evidence type="ECO:0000313" key="7">
    <source>
        <dbReference type="EMBL" id="CAN95381.1"/>
    </source>
</evidence>
<evidence type="ECO:0000256" key="3">
    <source>
        <dbReference type="ARBA" id="ARBA00023125"/>
    </source>
</evidence>
<dbReference type="BioCyc" id="SCEL448385:SCE_RS26770-MONOMER"/>
<dbReference type="EMBL" id="AM746676">
    <property type="protein sequence ID" value="CAN95381.1"/>
    <property type="molecule type" value="Genomic_DNA"/>
</dbReference>
<dbReference type="eggNOG" id="COG1595">
    <property type="taxonomic scope" value="Bacteria"/>
</dbReference>
<dbReference type="GO" id="GO:0003677">
    <property type="term" value="F:DNA binding"/>
    <property type="evidence" value="ECO:0007669"/>
    <property type="project" value="UniProtKB-KW"/>
</dbReference>
<keyword evidence="2" id="KW-0731">Sigma factor</keyword>
<feature type="compositionally biased region" description="Low complexity" evidence="5">
    <location>
        <begin position="93"/>
        <end position="110"/>
    </location>
</feature>
<dbReference type="InterPro" id="IPR036388">
    <property type="entry name" value="WH-like_DNA-bd_sf"/>
</dbReference>
<dbReference type="Pfam" id="PF08281">
    <property type="entry name" value="Sigma70_r4_2"/>
    <property type="match status" value="1"/>
</dbReference>
<keyword evidence="8" id="KW-1185">Reference proteome</keyword>
<feature type="compositionally biased region" description="Pro residues" evidence="5">
    <location>
        <begin position="421"/>
        <end position="430"/>
    </location>
</feature>
<dbReference type="RefSeq" id="WP_012237849.1">
    <property type="nucleotide sequence ID" value="NC_010162.1"/>
</dbReference>
<evidence type="ECO:0000256" key="5">
    <source>
        <dbReference type="SAM" id="MobiDB-lite"/>
    </source>
</evidence>
<proteinExistence type="predicted"/>
<feature type="region of interest" description="Disordered" evidence="5">
    <location>
        <begin position="502"/>
        <end position="522"/>
    </location>
</feature>
<feature type="region of interest" description="Disordered" evidence="5">
    <location>
        <begin position="372"/>
        <end position="461"/>
    </location>
</feature>
<dbReference type="InterPro" id="IPR013324">
    <property type="entry name" value="RNA_pol_sigma_r3/r4-like"/>
</dbReference>
<dbReference type="GO" id="GO:0006352">
    <property type="term" value="P:DNA-templated transcription initiation"/>
    <property type="evidence" value="ECO:0007669"/>
    <property type="project" value="InterPro"/>
</dbReference>
<reference evidence="7 8" key="1">
    <citation type="journal article" date="2007" name="Nat. Biotechnol.">
        <title>Complete genome sequence of the myxobacterium Sorangium cellulosum.</title>
        <authorList>
            <person name="Schneiker S."/>
            <person name="Perlova O."/>
            <person name="Kaiser O."/>
            <person name="Gerth K."/>
            <person name="Alici A."/>
            <person name="Altmeyer M.O."/>
            <person name="Bartels D."/>
            <person name="Bekel T."/>
            <person name="Beyer S."/>
            <person name="Bode E."/>
            <person name="Bode H.B."/>
            <person name="Bolten C.J."/>
            <person name="Choudhuri J.V."/>
            <person name="Doss S."/>
            <person name="Elnakady Y.A."/>
            <person name="Frank B."/>
            <person name="Gaigalat L."/>
            <person name="Goesmann A."/>
            <person name="Groeger C."/>
            <person name="Gross F."/>
            <person name="Jelsbak L."/>
            <person name="Jelsbak L."/>
            <person name="Kalinowski J."/>
            <person name="Kegler C."/>
            <person name="Knauber T."/>
            <person name="Konietzny S."/>
            <person name="Kopp M."/>
            <person name="Krause L."/>
            <person name="Krug D."/>
            <person name="Linke B."/>
            <person name="Mahmud T."/>
            <person name="Martinez-Arias R."/>
            <person name="McHardy A.C."/>
            <person name="Merai M."/>
            <person name="Meyer F."/>
            <person name="Mormann S."/>
            <person name="Munoz-Dorado J."/>
            <person name="Perez J."/>
            <person name="Pradella S."/>
            <person name="Rachid S."/>
            <person name="Raddatz G."/>
            <person name="Rosenau F."/>
            <person name="Rueckert C."/>
            <person name="Sasse F."/>
            <person name="Scharfe M."/>
            <person name="Schuster S.C."/>
            <person name="Suen G."/>
            <person name="Treuner-Lange A."/>
            <person name="Velicer G.J."/>
            <person name="Vorholter F.-J."/>
            <person name="Weissman K.J."/>
            <person name="Welch R.D."/>
            <person name="Wenzel S.C."/>
            <person name="Whitworth D.E."/>
            <person name="Wilhelm S."/>
            <person name="Wittmann C."/>
            <person name="Bloecker H."/>
            <person name="Puehler A."/>
            <person name="Mueller R."/>
        </authorList>
    </citation>
    <scope>NUCLEOTIDE SEQUENCE [LARGE SCALE GENOMIC DNA]</scope>
    <source>
        <strain evidence="8">So ce56</strain>
    </source>
</reference>
<feature type="compositionally biased region" description="Basic and acidic residues" evidence="5">
    <location>
        <begin position="447"/>
        <end position="456"/>
    </location>
</feature>
<protein>
    <submittedName>
        <fullName evidence="7">ECF-family RNA polymerase sigma factor</fullName>
    </submittedName>
</protein>
<dbReference type="STRING" id="448385.sce5218"/>
<feature type="region of interest" description="Disordered" evidence="5">
    <location>
        <begin position="284"/>
        <end position="311"/>
    </location>
</feature>
<dbReference type="AlphaFoldDB" id="A9FSC3"/>
<dbReference type="InterPro" id="IPR039425">
    <property type="entry name" value="RNA_pol_sigma-70-like"/>
</dbReference>
<keyword evidence="1" id="KW-0805">Transcription regulation</keyword>
<feature type="compositionally biased region" description="Basic and acidic residues" evidence="5">
    <location>
        <begin position="301"/>
        <end position="311"/>
    </location>
</feature>
<feature type="region of interest" description="Disordered" evidence="5">
    <location>
        <begin position="93"/>
        <end position="130"/>
    </location>
</feature>
<dbReference type="PANTHER" id="PTHR43133">
    <property type="entry name" value="RNA POLYMERASE ECF-TYPE SIGMA FACTO"/>
    <property type="match status" value="1"/>
</dbReference>
<dbReference type="Gene3D" id="1.10.10.10">
    <property type="entry name" value="Winged helix-like DNA-binding domain superfamily/Winged helix DNA-binding domain"/>
    <property type="match status" value="1"/>
</dbReference>
<feature type="compositionally biased region" description="Low complexity" evidence="5">
    <location>
        <begin position="505"/>
        <end position="514"/>
    </location>
</feature>
<dbReference type="HOGENOM" id="CLU_521665_0_0_7"/>
<feature type="domain" description="RNA polymerase sigma factor 70 region 4 type 2" evidence="6">
    <location>
        <begin position="194"/>
        <end position="241"/>
    </location>
</feature>
<sequence length="522" mass="55782">MSLLSPLPPPPEDLVQHSTWTSMHATAVHVLPGMLRYLGVAEDDIDDLSQEVLLGAYTSLRRYNPVYPAAARGAAAPSPAASPPLQDFASAVPAAAADTAQEQQGQDDPASLPPPAPRDPPRPSRPHGLGPRWRAESSWLFGIAWRKVRRHLERTYRRLEVPVGLADEAYFEGADVAPSSEQRIATNQRIAIATRLLATIAPERRAILIMADGVEIPVREIARALELNENTASSRLRLAREDFRAAVKRLRPEEQRALRSGLLMVPLFSLASSRSAVASPAVHSGASAAVETNAPATRPELPSDLRPQDLADRPGRAARLARPLAGFIRSALAWATAGVGGAVLFAALAPAPALWAHRLGPIATPLLLSRAAHPDARPETGPGGRPRSDAPRSDAPRSDAPRSDAPRSDAPRSDAISDNKAPPPHAPAPAPASAFRQRKPAAPEQRAPSDQDREPLADELQLLDAARQALLQGDRATALERIAAHERRFPEGQLKLMRERLRTKAAAAQATPAGGAAGRKLP</sequence>
<gene>
    <name evidence="7" type="ordered locus">sce5218</name>
</gene>
<evidence type="ECO:0000313" key="8">
    <source>
        <dbReference type="Proteomes" id="UP000002139"/>
    </source>
</evidence>
<dbReference type="KEGG" id="scl:sce5218"/>
<evidence type="ECO:0000256" key="2">
    <source>
        <dbReference type="ARBA" id="ARBA00023082"/>
    </source>
</evidence>